<dbReference type="EMBL" id="SNWF01000004">
    <property type="protein sequence ID" value="TDN94447.1"/>
    <property type="molecule type" value="Genomic_DNA"/>
</dbReference>
<feature type="chain" id="PRO_5020382091" evidence="2">
    <location>
        <begin position="22"/>
        <end position="121"/>
    </location>
</feature>
<dbReference type="PANTHER" id="PTHR21180:SF32">
    <property type="entry name" value="ENDONUCLEASE_EXONUCLEASE_PHOSPHATASE FAMILY DOMAIN-CONTAINING PROTEIN 1"/>
    <property type="match status" value="1"/>
</dbReference>
<evidence type="ECO:0000256" key="2">
    <source>
        <dbReference type="SAM" id="SignalP"/>
    </source>
</evidence>
<protein>
    <submittedName>
        <fullName evidence="3">Competence protein ComEA</fullName>
    </submittedName>
</protein>
<feature type="region of interest" description="Disordered" evidence="1">
    <location>
        <begin position="81"/>
        <end position="121"/>
    </location>
</feature>
<evidence type="ECO:0000313" key="4">
    <source>
        <dbReference type="Proteomes" id="UP000294737"/>
    </source>
</evidence>
<dbReference type="Pfam" id="PF12836">
    <property type="entry name" value="HHH_3"/>
    <property type="match status" value="1"/>
</dbReference>
<dbReference type="PANTHER" id="PTHR21180">
    <property type="entry name" value="ENDONUCLEASE/EXONUCLEASE/PHOSPHATASE FAMILY DOMAIN-CONTAINING PROTEIN 1"/>
    <property type="match status" value="1"/>
</dbReference>
<name>A0A4R6GHX3_9BURK</name>
<dbReference type="Gene3D" id="1.10.150.280">
    <property type="entry name" value="AF1531-like domain"/>
    <property type="match status" value="1"/>
</dbReference>
<dbReference type="InterPro" id="IPR051675">
    <property type="entry name" value="Endo/Exo/Phosphatase_dom_1"/>
</dbReference>
<comment type="caution">
    <text evidence="3">The sequence shown here is derived from an EMBL/GenBank/DDBJ whole genome shotgun (WGS) entry which is preliminary data.</text>
</comment>
<evidence type="ECO:0000256" key="1">
    <source>
        <dbReference type="SAM" id="MobiDB-lite"/>
    </source>
</evidence>
<keyword evidence="4" id="KW-1185">Reference proteome</keyword>
<dbReference type="SUPFAM" id="SSF47781">
    <property type="entry name" value="RuvA domain 2-like"/>
    <property type="match status" value="1"/>
</dbReference>
<proteinExistence type="predicted"/>
<reference evidence="3 4" key="1">
    <citation type="submission" date="2019-03" db="EMBL/GenBank/DDBJ databases">
        <title>Genomic Encyclopedia of Type Strains, Phase IV (KMG-IV): sequencing the most valuable type-strain genomes for metagenomic binning, comparative biology and taxonomic classification.</title>
        <authorList>
            <person name="Goeker M."/>
        </authorList>
    </citation>
    <scope>NUCLEOTIDE SEQUENCE [LARGE SCALE GENOMIC DNA]</scope>
    <source>
        <strain evidence="3 4">DSM 18555</strain>
    </source>
</reference>
<gene>
    <name evidence="3" type="ORF">EV677_0992</name>
</gene>
<dbReference type="InterPro" id="IPR010994">
    <property type="entry name" value="RuvA_2-like"/>
</dbReference>
<dbReference type="AlphaFoldDB" id="A0A4R6GHX3"/>
<feature type="signal peptide" evidence="2">
    <location>
        <begin position="1"/>
        <end position="21"/>
    </location>
</feature>
<sequence>MLRKLLLALAALIASIGFAFANVEVNQADQAALDGIKGIGPTTSKAILDARKKGGNFKDWNDLQTRVKGVGEKSSDKFSQAGLTVNGKAKPGGEKPAAAKADKAKVAATDKTAEVKKPAKP</sequence>
<evidence type="ECO:0000313" key="3">
    <source>
        <dbReference type="EMBL" id="TDN94447.1"/>
    </source>
</evidence>
<dbReference type="Proteomes" id="UP000294737">
    <property type="component" value="Unassembled WGS sequence"/>
</dbReference>
<accession>A0A4R6GHX3</accession>
<organism evidence="3 4">
    <name type="scientific">Herminiimonas fonticola</name>
    <dbReference type="NCBI Taxonomy" id="303380"/>
    <lineage>
        <taxon>Bacteria</taxon>
        <taxon>Pseudomonadati</taxon>
        <taxon>Pseudomonadota</taxon>
        <taxon>Betaproteobacteria</taxon>
        <taxon>Burkholderiales</taxon>
        <taxon>Oxalobacteraceae</taxon>
        <taxon>Herminiimonas</taxon>
    </lineage>
</organism>
<dbReference type="RefSeq" id="WP_112991110.1">
    <property type="nucleotide sequence ID" value="NZ_PTLZ01000001.1"/>
</dbReference>
<keyword evidence="2" id="KW-0732">Signal</keyword>
<dbReference type="OrthoDB" id="8687931at2"/>
<feature type="compositionally biased region" description="Basic and acidic residues" evidence="1">
    <location>
        <begin position="111"/>
        <end position="121"/>
    </location>
</feature>